<dbReference type="AlphaFoldDB" id="A0A2P2N8N5"/>
<organism evidence="1">
    <name type="scientific">Rhizophora mucronata</name>
    <name type="common">Asiatic mangrove</name>
    <dbReference type="NCBI Taxonomy" id="61149"/>
    <lineage>
        <taxon>Eukaryota</taxon>
        <taxon>Viridiplantae</taxon>
        <taxon>Streptophyta</taxon>
        <taxon>Embryophyta</taxon>
        <taxon>Tracheophyta</taxon>
        <taxon>Spermatophyta</taxon>
        <taxon>Magnoliopsida</taxon>
        <taxon>eudicotyledons</taxon>
        <taxon>Gunneridae</taxon>
        <taxon>Pentapetalae</taxon>
        <taxon>rosids</taxon>
        <taxon>fabids</taxon>
        <taxon>Malpighiales</taxon>
        <taxon>Rhizophoraceae</taxon>
        <taxon>Rhizophora</taxon>
    </lineage>
</organism>
<reference evidence="1" key="1">
    <citation type="submission" date="2018-02" db="EMBL/GenBank/DDBJ databases">
        <title>Rhizophora mucronata_Transcriptome.</title>
        <authorList>
            <person name="Meera S.P."/>
            <person name="Sreeshan A."/>
            <person name="Augustine A."/>
        </authorList>
    </citation>
    <scope>NUCLEOTIDE SEQUENCE</scope>
    <source>
        <tissue evidence="1">Leaf</tissue>
    </source>
</reference>
<evidence type="ECO:0000313" key="1">
    <source>
        <dbReference type="EMBL" id="MBX38851.1"/>
    </source>
</evidence>
<dbReference type="EMBL" id="GGEC01058367">
    <property type="protein sequence ID" value="MBX38851.1"/>
    <property type="molecule type" value="Transcribed_RNA"/>
</dbReference>
<protein>
    <submittedName>
        <fullName evidence="1">Uncharacterized protein</fullName>
    </submittedName>
</protein>
<name>A0A2P2N8N5_RHIMU</name>
<proteinExistence type="predicted"/>
<sequence>MNITGNKRNSKRKLSAYHSVFQALHLRILGTHILPTSVLNCNILIIYLNQIAKIWVLH</sequence>
<accession>A0A2P2N8N5</accession>